<dbReference type="RefSeq" id="WP_205159167.1">
    <property type="nucleotide sequence ID" value="NZ_JAFEUM010000006.1"/>
</dbReference>
<evidence type="ECO:0000256" key="10">
    <source>
        <dbReference type="PIRNR" id="PIRNR006291"/>
    </source>
</evidence>
<evidence type="ECO:0000256" key="5">
    <source>
        <dbReference type="ARBA" id="ARBA00022519"/>
    </source>
</evidence>
<keyword evidence="9 10" id="KW-0472">Membrane</keyword>
<evidence type="ECO:0000256" key="2">
    <source>
        <dbReference type="ARBA" id="ARBA00010637"/>
    </source>
</evidence>
<comment type="similarity">
    <text evidence="2 10">Belongs to the GSP M family.</text>
</comment>
<evidence type="ECO:0000256" key="3">
    <source>
        <dbReference type="ARBA" id="ARBA00022448"/>
    </source>
</evidence>
<keyword evidence="13" id="KW-1185">Reference proteome</keyword>
<comment type="subcellular location">
    <subcellularLocation>
        <location evidence="1">Cell inner membrane</location>
        <topology evidence="1">Single-pass membrane protein</topology>
    </subcellularLocation>
</comment>
<evidence type="ECO:0000256" key="9">
    <source>
        <dbReference type="ARBA" id="ARBA00023136"/>
    </source>
</evidence>
<feature type="transmembrane region" description="Helical" evidence="11">
    <location>
        <begin position="25"/>
        <end position="47"/>
    </location>
</feature>
<evidence type="ECO:0000313" key="12">
    <source>
        <dbReference type="EMBL" id="MBM7037652.1"/>
    </source>
</evidence>
<evidence type="ECO:0000256" key="7">
    <source>
        <dbReference type="ARBA" id="ARBA00022927"/>
    </source>
</evidence>
<dbReference type="SUPFAM" id="SSF103054">
    <property type="entry name" value="General secretion pathway protein M, EpsM"/>
    <property type="match status" value="1"/>
</dbReference>
<dbReference type="Proteomes" id="UP000809621">
    <property type="component" value="Unassembled WGS sequence"/>
</dbReference>
<keyword evidence="3 10" id="KW-0813">Transport</keyword>
<proteinExistence type="inferred from homology"/>
<evidence type="ECO:0000256" key="1">
    <source>
        <dbReference type="ARBA" id="ARBA00004377"/>
    </source>
</evidence>
<comment type="caution">
    <text evidence="12">The sequence shown here is derived from an EMBL/GenBank/DDBJ whole genome shotgun (WGS) entry which is preliminary data.</text>
</comment>
<protein>
    <recommendedName>
        <fullName evidence="10">Type II secretion system protein M</fullName>
        <shortName evidence="10">T2SS protein M</shortName>
    </recommendedName>
    <alternativeName>
        <fullName evidence="10">General secretion pathway protein M</fullName>
    </alternativeName>
</protein>
<dbReference type="InterPro" id="IPR023229">
    <property type="entry name" value="T2SS_M_periplasmic_sf"/>
</dbReference>
<comment type="function">
    <text evidence="10">Inner membrane component of the type II secretion system required for the energy-dependent secretion of extracellular factors such as proteases and toxins from the periplasm.</text>
</comment>
<gene>
    <name evidence="12" type="ORF">JQC93_14670</name>
</gene>
<evidence type="ECO:0000256" key="11">
    <source>
        <dbReference type="SAM" id="Phobius"/>
    </source>
</evidence>
<dbReference type="InterPro" id="IPR007690">
    <property type="entry name" value="T2SS_GspM"/>
</dbReference>
<evidence type="ECO:0000256" key="4">
    <source>
        <dbReference type="ARBA" id="ARBA00022475"/>
    </source>
</evidence>
<reference evidence="12 13" key="1">
    <citation type="submission" date="2021-02" db="EMBL/GenBank/DDBJ databases">
        <authorList>
            <person name="Park J.-S."/>
        </authorList>
    </citation>
    <scope>NUCLEOTIDE SEQUENCE [LARGE SCALE GENOMIC DNA]</scope>
    <source>
        <strain evidence="12 13">188UL20-2</strain>
    </source>
</reference>
<keyword evidence="5 10" id="KW-0997">Cell inner membrane</keyword>
<evidence type="ECO:0000313" key="13">
    <source>
        <dbReference type="Proteomes" id="UP000809621"/>
    </source>
</evidence>
<evidence type="ECO:0000256" key="6">
    <source>
        <dbReference type="ARBA" id="ARBA00022692"/>
    </source>
</evidence>
<sequence length="167" mass="19273">MNERLTSVIEPINQWWKGISPREKLLVIVLSVCLVIASIYWGIVAPLQAQKSLAEQRLINEKQLYSWVEDKANQITSLRAERGQVRVNNQALNQVVSSSVKRYNIELQRVQPRDEALQVVIGPLAFNTLVQWLEFLQKQYGVKVEFMDINQTDTEGVVEVKRLQLTR</sequence>
<accession>A0ABS2HNF3</accession>
<evidence type="ECO:0000256" key="8">
    <source>
        <dbReference type="ARBA" id="ARBA00022989"/>
    </source>
</evidence>
<keyword evidence="6 11" id="KW-0812">Transmembrane</keyword>
<dbReference type="Pfam" id="PF04612">
    <property type="entry name" value="T2SSM"/>
    <property type="match status" value="1"/>
</dbReference>
<keyword evidence="4 10" id="KW-1003">Cell membrane</keyword>
<keyword evidence="7 10" id="KW-0653">Protein transport</keyword>
<name>A0ABS2HNF3_9VIBR</name>
<dbReference type="PIRSF" id="PIRSF006291">
    <property type="entry name" value="GspM"/>
    <property type="match status" value="1"/>
</dbReference>
<dbReference type="Gene3D" id="3.30.1360.100">
    <property type="entry name" value="General secretion pathway protein M, EpsM"/>
    <property type="match status" value="1"/>
</dbReference>
<keyword evidence="8 11" id="KW-1133">Transmembrane helix</keyword>
<organism evidence="12 13">
    <name type="scientific">Vibrio ulleungensis</name>
    <dbReference type="NCBI Taxonomy" id="2807619"/>
    <lineage>
        <taxon>Bacteria</taxon>
        <taxon>Pseudomonadati</taxon>
        <taxon>Pseudomonadota</taxon>
        <taxon>Gammaproteobacteria</taxon>
        <taxon>Vibrionales</taxon>
        <taxon>Vibrionaceae</taxon>
        <taxon>Vibrio</taxon>
    </lineage>
</organism>
<dbReference type="EMBL" id="JAFEUM010000006">
    <property type="protein sequence ID" value="MBM7037652.1"/>
    <property type="molecule type" value="Genomic_DNA"/>
</dbReference>